<evidence type="ECO:0000256" key="1">
    <source>
        <dbReference type="SAM" id="SignalP"/>
    </source>
</evidence>
<reference evidence="2 3" key="1">
    <citation type="submission" date="2020-08" db="EMBL/GenBank/DDBJ databases">
        <title>Sequencing the genomes of 1000 actinobacteria strains.</title>
        <authorList>
            <person name="Klenk H.-P."/>
        </authorList>
    </citation>
    <scope>NUCLEOTIDE SEQUENCE [LARGE SCALE GENOMIC DNA]</scope>
    <source>
        <strain evidence="2 3">DSM 41654</strain>
    </source>
</reference>
<protein>
    <recommendedName>
        <fullName evidence="4">SH3 domain-containing protein</fullName>
    </recommendedName>
</protein>
<organism evidence="2 3">
    <name type="scientific">Kitasatospora kifunensis</name>
    <name type="common">Streptomyces kifunensis</name>
    <dbReference type="NCBI Taxonomy" id="58351"/>
    <lineage>
        <taxon>Bacteria</taxon>
        <taxon>Bacillati</taxon>
        <taxon>Actinomycetota</taxon>
        <taxon>Actinomycetes</taxon>
        <taxon>Kitasatosporales</taxon>
        <taxon>Streptomycetaceae</taxon>
        <taxon>Kitasatospora</taxon>
    </lineage>
</organism>
<dbReference type="Proteomes" id="UP000540506">
    <property type="component" value="Unassembled WGS sequence"/>
</dbReference>
<evidence type="ECO:0000313" key="3">
    <source>
        <dbReference type="Proteomes" id="UP000540506"/>
    </source>
</evidence>
<sequence length="159" mass="16207">MTNTSCPVSTTGTSWLRTAAASAAIAVGAALLIAAPAGPAAASASDCAGGANGFVDVSDSASGTVQRSVSHDGDTISLQSTGGRGFAKIEGTTRSGESIWMDWTRDGGHTWLQCGPFAVDHGDNSSKTSAAQVTSSDPNYRFRACGLTLDQAITCTDWW</sequence>
<accession>A0A7W7R8A1</accession>
<evidence type="ECO:0000313" key="2">
    <source>
        <dbReference type="EMBL" id="MBB4927110.1"/>
    </source>
</evidence>
<dbReference type="AlphaFoldDB" id="A0A7W7R8A1"/>
<feature type="chain" id="PRO_5038906958" description="SH3 domain-containing protein" evidence="1">
    <location>
        <begin position="24"/>
        <end position="159"/>
    </location>
</feature>
<evidence type="ECO:0008006" key="4">
    <source>
        <dbReference type="Google" id="ProtNLM"/>
    </source>
</evidence>
<dbReference type="RefSeq" id="WP_246560157.1">
    <property type="nucleotide sequence ID" value="NZ_JACHJV010000001.1"/>
</dbReference>
<proteinExistence type="predicted"/>
<keyword evidence="1" id="KW-0732">Signal</keyword>
<keyword evidence="3" id="KW-1185">Reference proteome</keyword>
<gene>
    <name evidence="2" type="ORF">FHR34_006103</name>
</gene>
<feature type="signal peptide" evidence="1">
    <location>
        <begin position="1"/>
        <end position="23"/>
    </location>
</feature>
<name>A0A7W7R8A1_KITKI</name>
<comment type="caution">
    <text evidence="2">The sequence shown here is derived from an EMBL/GenBank/DDBJ whole genome shotgun (WGS) entry which is preliminary data.</text>
</comment>
<dbReference type="EMBL" id="JACHJV010000001">
    <property type="protein sequence ID" value="MBB4927110.1"/>
    <property type="molecule type" value="Genomic_DNA"/>
</dbReference>